<dbReference type="GO" id="GO:0140663">
    <property type="term" value="F:ATP-dependent FeS chaperone activity"/>
    <property type="evidence" value="ECO:0007669"/>
    <property type="project" value="InterPro"/>
</dbReference>
<dbReference type="AlphaFoldDB" id="A0A139AT82"/>
<dbReference type="OrthoDB" id="1741334at2759"/>
<dbReference type="GO" id="GO:0046872">
    <property type="term" value="F:metal ion binding"/>
    <property type="evidence" value="ECO:0007669"/>
    <property type="project" value="UniProtKB-KW"/>
</dbReference>
<keyword evidence="6" id="KW-0067">ATP-binding</keyword>
<dbReference type="STRING" id="1344416.A0A139AT82"/>
<comment type="cofactor">
    <cofactor evidence="1">
        <name>[4Fe-4S] cluster</name>
        <dbReference type="ChEBI" id="CHEBI:49883"/>
    </cofactor>
</comment>
<keyword evidence="3" id="KW-0004">4Fe-4S</keyword>
<dbReference type="InterPro" id="IPR027417">
    <property type="entry name" value="P-loop_NTPase"/>
</dbReference>
<dbReference type="Gene3D" id="3.40.50.300">
    <property type="entry name" value="P-loop containing nucleotide triphosphate hydrolases"/>
    <property type="match status" value="1"/>
</dbReference>
<reference evidence="13 14" key="1">
    <citation type="journal article" date="2015" name="Genome Biol. Evol.">
        <title>Phylogenomic analyses indicate that early fungi evolved digesting cell walls of algal ancestors of land plants.</title>
        <authorList>
            <person name="Chang Y."/>
            <person name="Wang S."/>
            <person name="Sekimoto S."/>
            <person name="Aerts A.L."/>
            <person name="Choi C."/>
            <person name="Clum A."/>
            <person name="LaButti K.M."/>
            <person name="Lindquist E.A."/>
            <person name="Yee Ngan C."/>
            <person name="Ohm R.A."/>
            <person name="Salamov A.A."/>
            <person name="Grigoriev I.V."/>
            <person name="Spatafora J.W."/>
            <person name="Berbee M.L."/>
        </authorList>
    </citation>
    <scope>NUCLEOTIDE SEQUENCE [LARGE SCALE GENOMIC DNA]</scope>
    <source>
        <strain evidence="13 14">JEL478</strain>
    </source>
</reference>
<dbReference type="HAMAP" id="MF_02040">
    <property type="entry name" value="Mrp_NBP35"/>
    <property type="match status" value="1"/>
</dbReference>
<dbReference type="Pfam" id="PF10609">
    <property type="entry name" value="ParA"/>
    <property type="match status" value="1"/>
</dbReference>
<dbReference type="GO" id="GO:0051539">
    <property type="term" value="F:4 iron, 4 sulfur cluster binding"/>
    <property type="evidence" value="ECO:0007669"/>
    <property type="project" value="UniProtKB-KW"/>
</dbReference>
<dbReference type="GO" id="GO:0005524">
    <property type="term" value="F:ATP binding"/>
    <property type="evidence" value="ECO:0007669"/>
    <property type="project" value="UniProtKB-KW"/>
</dbReference>
<keyword evidence="9" id="KW-0411">Iron-sulfur</keyword>
<keyword evidence="14" id="KW-1185">Reference proteome</keyword>
<dbReference type="InterPro" id="IPR044304">
    <property type="entry name" value="NUBPL-like"/>
</dbReference>
<dbReference type="InterPro" id="IPR033756">
    <property type="entry name" value="YlxH/NBP35"/>
</dbReference>
<proteinExistence type="inferred from homology"/>
<dbReference type="CDD" id="cd02037">
    <property type="entry name" value="Mrp_NBP35"/>
    <property type="match status" value="1"/>
</dbReference>
<name>A0A139AT82_GONPJ</name>
<dbReference type="PANTHER" id="PTHR42961:SF2">
    <property type="entry name" value="IRON-SULFUR PROTEIN NUBPL"/>
    <property type="match status" value="1"/>
</dbReference>
<organism evidence="13 14">
    <name type="scientific">Gonapodya prolifera (strain JEL478)</name>
    <name type="common">Monoblepharis prolifera</name>
    <dbReference type="NCBI Taxonomy" id="1344416"/>
    <lineage>
        <taxon>Eukaryota</taxon>
        <taxon>Fungi</taxon>
        <taxon>Fungi incertae sedis</taxon>
        <taxon>Chytridiomycota</taxon>
        <taxon>Chytridiomycota incertae sedis</taxon>
        <taxon>Monoblepharidomycetes</taxon>
        <taxon>Monoblepharidales</taxon>
        <taxon>Gonapodyaceae</taxon>
        <taxon>Gonapodya</taxon>
    </lineage>
</organism>
<dbReference type="FunFam" id="3.40.50.300:FF:000709">
    <property type="entry name" value="Iron-sulfur protein NUBPL isoform X1"/>
    <property type="match status" value="1"/>
</dbReference>
<gene>
    <name evidence="13" type="ORF">M427DRAFT_131837</name>
</gene>
<evidence type="ECO:0000256" key="3">
    <source>
        <dbReference type="ARBA" id="ARBA00022485"/>
    </source>
</evidence>
<evidence type="ECO:0000256" key="12">
    <source>
        <dbReference type="ARBA" id="ARBA00081370"/>
    </source>
</evidence>
<sequence length="263" mass="28502">MMRGLPEKKPIAGVRHTIAVASGKGGVGKSTMAVNLAIALSLLGKRVGLLDADIYGPSLPTMMNLRGPPEADFDKKMLRPLVNYGISCMSMGFLLDEGSAVVWRGLMIMKALEQLIRQVDWSGNDILVIDMPPGTGDTQLTITQQIPLAGAVIVSTPQDIALLDAKKGIDMFNKVQVPILGLIQNMSMFECPNCHHQTHIFGEGGVKDTAVRLGVPFLGDVPLHREIMEGADKGRPVTVTDPHSKYAQTFMDIGKVLLERLDY</sequence>
<evidence type="ECO:0000256" key="1">
    <source>
        <dbReference type="ARBA" id="ARBA00001966"/>
    </source>
</evidence>
<accession>A0A139AT82</accession>
<evidence type="ECO:0000256" key="9">
    <source>
        <dbReference type="ARBA" id="ARBA00023014"/>
    </source>
</evidence>
<dbReference type="GO" id="GO:0016226">
    <property type="term" value="P:iron-sulfur cluster assembly"/>
    <property type="evidence" value="ECO:0007669"/>
    <property type="project" value="InterPro"/>
</dbReference>
<dbReference type="GO" id="GO:0005759">
    <property type="term" value="C:mitochondrial matrix"/>
    <property type="evidence" value="ECO:0007669"/>
    <property type="project" value="UniProtKB-ARBA"/>
</dbReference>
<keyword evidence="4" id="KW-0479">Metal-binding</keyword>
<evidence type="ECO:0000256" key="4">
    <source>
        <dbReference type="ARBA" id="ARBA00022723"/>
    </source>
</evidence>
<dbReference type="EMBL" id="KQ965737">
    <property type="protein sequence ID" value="KXS19894.1"/>
    <property type="molecule type" value="Genomic_DNA"/>
</dbReference>
<evidence type="ECO:0000256" key="2">
    <source>
        <dbReference type="ARBA" id="ARBA00004173"/>
    </source>
</evidence>
<evidence type="ECO:0000256" key="7">
    <source>
        <dbReference type="ARBA" id="ARBA00022946"/>
    </source>
</evidence>
<dbReference type="PANTHER" id="PTHR42961">
    <property type="entry name" value="IRON-SULFUR PROTEIN NUBPL"/>
    <property type="match status" value="1"/>
</dbReference>
<keyword evidence="8" id="KW-0408">Iron</keyword>
<dbReference type="GO" id="GO:0016787">
    <property type="term" value="F:hydrolase activity"/>
    <property type="evidence" value="ECO:0007669"/>
    <property type="project" value="UniProtKB-KW"/>
</dbReference>
<evidence type="ECO:0000256" key="5">
    <source>
        <dbReference type="ARBA" id="ARBA00022741"/>
    </source>
</evidence>
<dbReference type="Proteomes" id="UP000070544">
    <property type="component" value="Unassembled WGS sequence"/>
</dbReference>
<evidence type="ECO:0000313" key="13">
    <source>
        <dbReference type="EMBL" id="KXS19894.1"/>
    </source>
</evidence>
<dbReference type="GO" id="GO:0032981">
    <property type="term" value="P:mitochondrial respiratory chain complex I assembly"/>
    <property type="evidence" value="ECO:0007669"/>
    <property type="project" value="TreeGrafter"/>
</dbReference>
<protein>
    <recommendedName>
        <fullName evidence="12">Nucleotide-binding protein-like</fullName>
    </recommendedName>
</protein>
<dbReference type="SUPFAM" id="SSF52540">
    <property type="entry name" value="P-loop containing nucleoside triphosphate hydrolases"/>
    <property type="match status" value="1"/>
</dbReference>
<evidence type="ECO:0000256" key="6">
    <source>
        <dbReference type="ARBA" id="ARBA00022840"/>
    </source>
</evidence>
<evidence type="ECO:0000256" key="11">
    <source>
        <dbReference type="ARBA" id="ARBA00024036"/>
    </source>
</evidence>
<comment type="similarity">
    <text evidence="11">Belongs to the Mrp/NBP35 ATP-binding proteins family.</text>
</comment>
<keyword evidence="10" id="KW-0496">Mitochondrion</keyword>
<keyword evidence="5" id="KW-0547">Nucleotide-binding</keyword>
<keyword evidence="13" id="KW-0378">Hydrolase</keyword>
<dbReference type="InterPro" id="IPR019591">
    <property type="entry name" value="Mrp/NBP35_ATP-bd"/>
</dbReference>
<keyword evidence="7" id="KW-0809">Transit peptide</keyword>
<evidence type="ECO:0000256" key="10">
    <source>
        <dbReference type="ARBA" id="ARBA00023128"/>
    </source>
</evidence>
<dbReference type="OMA" id="CNHESHI"/>
<comment type="subcellular location">
    <subcellularLocation>
        <location evidence="2">Mitochondrion</location>
    </subcellularLocation>
</comment>
<evidence type="ECO:0000313" key="14">
    <source>
        <dbReference type="Proteomes" id="UP000070544"/>
    </source>
</evidence>
<evidence type="ECO:0000256" key="8">
    <source>
        <dbReference type="ARBA" id="ARBA00023004"/>
    </source>
</evidence>